<evidence type="ECO:0000313" key="1">
    <source>
        <dbReference type="EMBL" id="OOM80610.1"/>
    </source>
</evidence>
<name>A0A1S8TS52_9CLOT</name>
<dbReference type="Gene3D" id="1.20.1290.10">
    <property type="entry name" value="AhpD-like"/>
    <property type="match status" value="1"/>
</dbReference>
<proteinExistence type="predicted"/>
<protein>
    <recommendedName>
        <fullName evidence="3">Carboxymuconolactone decarboxylase family protein</fullName>
    </recommendedName>
</protein>
<dbReference type="Proteomes" id="UP000190890">
    <property type="component" value="Unassembled WGS sequence"/>
</dbReference>
<dbReference type="AlphaFoldDB" id="A0A1S8TS52"/>
<dbReference type="EMBL" id="LZZM01000080">
    <property type="protein sequence ID" value="OOM80610.1"/>
    <property type="molecule type" value="Genomic_DNA"/>
</dbReference>
<gene>
    <name evidence="1" type="ORF">CLPUN_12760</name>
</gene>
<reference evidence="1 2" key="1">
    <citation type="submission" date="2016-05" db="EMBL/GenBank/DDBJ databases">
        <title>Microbial solvent formation.</title>
        <authorList>
            <person name="Poehlein A."/>
            <person name="Montoya Solano J.D."/>
            <person name="Flitsch S."/>
            <person name="Krabben P."/>
            <person name="Duerre P."/>
            <person name="Daniel R."/>
        </authorList>
    </citation>
    <scope>NUCLEOTIDE SEQUENCE [LARGE SCALE GENOMIC DNA]</scope>
    <source>
        <strain evidence="1 2">DSM 2619</strain>
    </source>
</reference>
<keyword evidence="2" id="KW-1185">Reference proteome</keyword>
<evidence type="ECO:0008006" key="3">
    <source>
        <dbReference type="Google" id="ProtNLM"/>
    </source>
</evidence>
<comment type="caution">
    <text evidence="1">The sequence shown here is derived from an EMBL/GenBank/DDBJ whole genome shotgun (WGS) entry which is preliminary data.</text>
</comment>
<dbReference type="STRING" id="29367.CLPUN_12760"/>
<accession>A0A1S8TS52</accession>
<dbReference type="RefSeq" id="WP_077846485.1">
    <property type="nucleotide sequence ID" value="NZ_LZZM01000080.1"/>
</dbReference>
<organism evidence="1 2">
    <name type="scientific">Clostridium puniceum</name>
    <dbReference type="NCBI Taxonomy" id="29367"/>
    <lineage>
        <taxon>Bacteria</taxon>
        <taxon>Bacillati</taxon>
        <taxon>Bacillota</taxon>
        <taxon>Clostridia</taxon>
        <taxon>Eubacteriales</taxon>
        <taxon>Clostridiaceae</taxon>
        <taxon>Clostridium</taxon>
    </lineage>
</organism>
<dbReference type="InterPro" id="IPR029032">
    <property type="entry name" value="AhpD-like"/>
</dbReference>
<evidence type="ECO:0000313" key="2">
    <source>
        <dbReference type="Proteomes" id="UP000190890"/>
    </source>
</evidence>
<sequence>MEKESRFERGYKKLLEIDGKARLEVENNLKDICPGLGKYIIEYSFGDIYSREGLDLKSKEIAVVASLIAQ</sequence>
<dbReference type="SUPFAM" id="SSF69118">
    <property type="entry name" value="AhpD-like"/>
    <property type="match status" value="1"/>
</dbReference>